<dbReference type="Proteomes" id="UP000283786">
    <property type="component" value="Chromosome"/>
</dbReference>
<dbReference type="KEGG" id="palw:PSAL_030760"/>
<accession>A0A418SIH6</accession>
<name>A0A418SIH6_9RHOB</name>
<dbReference type="RefSeq" id="WP_119838547.1">
    <property type="nucleotide sequence ID" value="NZ_CP060436.1"/>
</dbReference>
<evidence type="ECO:0000313" key="1">
    <source>
        <dbReference type="EMBL" id="QPM91821.1"/>
    </source>
</evidence>
<dbReference type="OrthoDB" id="7869559at2"/>
<evidence type="ECO:0000313" key="2">
    <source>
        <dbReference type="Proteomes" id="UP000283786"/>
    </source>
</evidence>
<dbReference type="EMBL" id="CP060436">
    <property type="protein sequence ID" value="QPM91821.1"/>
    <property type="molecule type" value="Genomic_DNA"/>
</dbReference>
<organism evidence="1 2">
    <name type="scientific">Pseudooceanicola algae</name>
    <dbReference type="NCBI Taxonomy" id="1537215"/>
    <lineage>
        <taxon>Bacteria</taxon>
        <taxon>Pseudomonadati</taxon>
        <taxon>Pseudomonadota</taxon>
        <taxon>Alphaproteobacteria</taxon>
        <taxon>Rhodobacterales</taxon>
        <taxon>Paracoccaceae</taxon>
        <taxon>Pseudooceanicola</taxon>
    </lineage>
</organism>
<protein>
    <submittedName>
        <fullName evidence="1">Uncharacterized protein</fullName>
    </submittedName>
</protein>
<keyword evidence="2" id="KW-1185">Reference proteome</keyword>
<reference evidence="1 2" key="1">
    <citation type="submission" date="2020-08" db="EMBL/GenBank/DDBJ databases">
        <title>Genome sequence of Rhodobacteraceae bacterium Lw-13e.</title>
        <authorList>
            <person name="Poehlein A."/>
            <person name="Wolter L."/>
            <person name="Daniel R."/>
            <person name="Brinkhoff T."/>
        </authorList>
    </citation>
    <scope>NUCLEOTIDE SEQUENCE [LARGE SCALE GENOMIC DNA]</scope>
    <source>
        <strain evidence="1 2">Lw-13e</strain>
    </source>
</reference>
<proteinExistence type="predicted"/>
<gene>
    <name evidence="1" type="ORF">PSAL_030760</name>
</gene>
<sequence length="73" mass="7649">MKRKATAILNILAWGAFWTFGLLAAAAPDLGPRLVSEAVALSGLGFLTGVLTYLMLSRGVYPDDSVPVAQVEG</sequence>
<dbReference type="AlphaFoldDB" id="A0A418SIH6"/>